<feature type="transmembrane region" description="Helical" evidence="8">
    <location>
        <begin position="182"/>
        <end position="208"/>
    </location>
</feature>
<dbReference type="AlphaFoldDB" id="A0A9J8B2V3"/>
<feature type="domain" description="Letm1 RBD" evidence="10">
    <location>
        <begin position="210"/>
        <end position="408"/>
    </location>
</feature>
<evidence type="ECO:0000256" key="5">
    <source>
        <dbReference type="ARBA" id="ARBA00023128"/>
    </source>
</evidence>
<evidence type="ECO:0000259" key="10">
    <source>
        <dbReference type="PROSITE" id="PS51758"/>
    </source>
</evidence>
<dbReference type="PANTHER" id="PTHR14009">
    <property type="entry name" value="LEUCINE ZIPPER-EF-HAND CONTAINING TRANSMEMBRANE PROTEIN"/>
    <property type="match status" value="1"/>
</dbReference>
<evidence type="ECO:0000313" key="11">
    <source>
        <dbReference type="Ensembl" id="ENSCCRP00000149011.1"/>
    </source>
</evidence>
<keyword evidence="12" id="KW-1185">Reference proteome</keyword>
<evidence type="ECO:0000256" key="6">
    <source>
        <dbReference type="ARBA" id="ARBA00023136"/>
    </source>
</evidence>
<evidence type="ECO:0000256" key="7">
    <source>
        <dbReference type="PROSITE-ProRule" id="PRU01094"/>
    </source>
</evidence>
<evidence type="ECO:0000256" key="4">
    <source>
        <dbReference type="ARBA" id="ARBA00022989"/>
    </source>
</evidence>
<keyword evidence="3" id="KW-0999">Mitochondrion inner membrane</keyword>
<dbReference type="GO" id="GO:0030003">
    <property type="term" value="P:intracellular monoatomic cation homeostasis"/>
    <property type="evidence" value="ECO:0007669"/>
    <property type="project" value="TreeGrafter"/>
</dbReference>
<evidence type="ECO:0000256" key="9">
    <source>
        <dbReference type="SAM" id="SignalP"/>
    </source>
</evidence>
<keyword evidence="6 8" id="KW-0472">Membrane</keyword>
<reference evidence="11" key="1">
    <citation type="submission" date="2025-08" db="UniProtKB">
        <authorList>
            <consortium name="Ensembl"/>
        </authorList>
    </citation>
    <scope>IDENTIFICATION</scope>
</reference>
<evidence type="ECO:0000313" key="12">
    <source>
        <dbReference type="Proteomes" id="UP001108240"/>
    </source>
</evidence>
<keyword evidence="9" id="KW-0732">Signal</keyword>
<accession>A0A9J8B2V3</accession>
<evidence type="ECO:0000256" key="2">
    <source>
        <dbReference type="ARBA" id="ARBA00022692"/>
    </source>
</evidence>
<dbReference type="Pfam" id="PF07766">
    <property type="entry name" value="LETM1_RBD"/>
    <property type="match status" value="1"/>
</dbReference>
<evidence type="ECO:0000256" key="3">
    <source>
        <dbReference type="ARBA" id="ARBA00022792"/>
    </source>
</evidence>
<dbReference type="PROSITE" id="PS51758">
    <property type="entry name" value="LETM1_RBD"/>
    <property type="match status" value="1"/>
</dbReference>
<proteinExistence type="predicted"/>
<name>A0A9J8B2V3_CYPCA</name>
<dbReference type="Ensembl" id="ENSCCRT00000150770.1">
    <property type="protein sequence ID" value="ENSCCRP00000149011.1"/>
    <property type="gene ID" value="ENSCCRG00000055988.1"/>
</dbReference>
<keyword evidence="5 7" id="KW-0496">Mitochondrion</keyword>
<keyword evidence="2 8" id="KW-0812">Transmembrane</keyword>
<dbReference type="InterPro" id="IPR033122">
    <property type="entry name" value="LETM1-like_RBD"/>
</dbReference>
<dbReference type="GO" id="GO:0005743">
    <property type="term" value="C:mitochondrial inner membrane"/>
    <property type="evidence" value="ECO:0007669"/>
    <property type="project" value="UniProtKB-SubCell"/>
</dbReference>
<comment type="subcellular location">
    <subcellularLocation>
        <location evidence="1">Mitochondrion inner membrane</location>
        <topology evidence="1">Single-pass membrane protein</topology>
    </subcellularLocation>
</comment>
<sequence>MILKIMLHHELYKWSHWKYFSLSVLLLVVVQKVHQEIQYMPCPVITSHKFMYVCMCSSLWFVRHYSPSQARHGIGRSVVSGLKWANEKYERFLQRRFPRFYALYHTFMRGQNEYMFKIITEFLTGQMCYHIGFMIFYKGFRLLFQDGKKVRRIVVCMLSEKTDYQNLHYRDMEKIRQVRRDLIKAIPLVILSIPPFANYVVFILMYLYPRQLLIRHFWTPQQLVEFQGVYHTQRAQHHWAIVKGLESTSTSVQDSRLKSRLMELCSKVRSGVHPVVSDVHAVRTLFSGPPLGIRKMYADQTRHLCPLLFLTPRLPAFWIRRRLKSHALELMQLDRAIVRLGVHQLNDAELREACYTRGLNPDRLSPGQCREWLTQWLQFSTHLKESETSLYLHCMVLLTVNYTKQPRH</sequence>
<dbReference type="Proteomes" id="UP001108240">
    <property type="component" value="Unplaced"/>
</dbReference>
<evidence type="ECO:0000256" key="8">
    <source>
        <dbReference type="SAM" id="Phobius"/>
    </source>
</evidence>
<reference evidence="11" key="2">
    <citation type="submission" date="2025-09" db="UniProtKB">
        <authorList>
            <consortium name="Ensembl"/>
        </authorList>
    </citation>
    <scope>IDENTIFICATION</scope>
</reference>
<organism evidence="11 12">
    <name type="scientific">Cyprinus carpio carpio</name>
    <dbReference type="NCBI Taxonomy" id="630221"/>
    <lineage>
        <taxon>Eukaryota</taxon>
        <taxon>Metazoa</taxon>
        <taxon>Chordata</taxon>
        <taxon>Craniata</taxon>
        <taxon>Vertebrata</taxon>
        <taxon>Euteleostomi</taxon>
        <taxon>Actinopterygii</taxon>
        <taxon>Neopterygii</taxon>
        <taxon>Teleostei</taxon>
        <taxon>Ostariophysi</taxon>
        <taxon>Cypriniformes</taxon>
        <taxon>Cyprinidae</taxon>
        <taxon>Cyprininae</taxon>
        <taxon>Cyprinus</taxon>
    </lineage>
</organism>
<dbReference type="GeneTree" id="ENSGT00950000183167"/>
<keyword evidence="4 8" id="KW-1133">Transmembrane helix</keyword>
<protein>
    <submittedName>
        <fullName evidence="11">LETM1 domain containing 1</fullName>
    </submittedName>
</protein>
<dbReference type="GO" id="GO:0043022">
    <property type="term" value="F:ribosome binding"/>
    <property type="evidence" value="ECO:0007669"/>
    <property type="project" value="InterPro"/>
</dbReference>
<dbReference type="PANTHER" id="PTHR14009:SF13">
    <property type="entry name" value="LETM1 DOMAIN-CONTAINING PROTEIN 1"/>
    <property type="match status" value="1"/>
</dbReference>
<evidence type="ECO:0000256" key="1">
    <source>
        <dbReference type="ARBA" id="ARBA00004434"/>
    </source>
</evidence>
<feature type="signal peptide" evidence="9">
    <location>
        <begin position="1"/>
        <end position="35"/>
    </location>
</feature>
<dbReference type="InterPro" id="IPR044202">
    <property type="entry name" value="LETM1/MDM38-like"/>
</dbReference>
<feature type="chain" id="PRO_5039954440" evidence="9">
    <location>
        <begin position="36"/>
        <end position="408"/>
    </location>
</feature>